<dbReference type="PROSITE" id="PS01091">
    <property type="entry name" value="TATD_3"/>
    <property type="match status" value="1"/>
</dbReference>
<evidence type="ECO:0000256" key="3">
    <source>
        <dbReference type="ARBA" id="ARBA00022801"/>
    </source>
</evidence>
<organism evidence="5 6">
    <name type="scientific">Neopusillimonas maritima</name>
    <dbReference type="NCBI Taxonomy" id="2026239"/>
    <lineage>
        <taxon>Bacteria</taxon>
        <taxon>Pseudomonadati</taxon>
        <taxon>Pseudomonadota</taxon>
        <taxon>Betaproteobacteria</taxon>
        <taxon>Burkholderiales</taxon>
        <taxon>Alcaligenaceae</taxon>
        <taxon>Neopusillimonas</taxon>
    </lineage>
</organism>
<dbReference type="PROSITE" id="PS01137">
    <property type="entry name" value="TATD_1"/>
    <property type="match status" value="1"/>
</dbReference>
<comment type="similarity">
    <text evidence="1">Belongs to the metallo-dependent hydrolases superfamily. TatD-type hydrolase family.</text>
</comment>
<gene>
    <name evidence="5" type="ORF">CJP73_13500</name>
</gene>
<dbReference type="CDD" id="cd01310">
    <property type="entry name" value="TatD_DNAse"/>
    <property type="match status" value="1"/>
</dbReference>
<keyword evidence="2 4" id="KW-0479">Metal-binding</keyword>
<evidence type="ECO:0000313" key="6">
    <source>
        <dbReference type="Proteomes" id="UP000266206"/>
    </source>
</evidence>
<proteinExistence type="inferred from homology"/>
<dbReference type="Pfam" id="PF01026">
    <property type="entry name" value="TatD_DNase"/>
    <property type="match status" value="1"/>
</dbReference>
<evidence type="ECO:0000256" key="2">
    <source>
        <dbReference type="ARBA" id="ARBA00022723"/>
    </source>
</evidence>
<feature type="binding site" evidence="4">
    <location>
        <position position="6"/>
    </location>
    <ligand>
        <name>a divalent metal cation</name>
        <dbReference type="ChEBI" id="CHEBI:60240"/>
        <label>1</label>
    </ligand>
</feature>
<feature type="binding site" evidence="4">
    <location>
        <position position="96"/>
    </location>
    <ligand>
        <name>a divalent metal cation</name>
        <dbReference type="ChEBI" id="CHEBI:60240"/>
        <label>1</label>
    </ligand>
</feature>
<comment type="caution">
    <text evidence="5">The sequence shown here is derived from an EMBL/GenBank/DDBJ whole genome shotgun (WGS) entry which is preliminary data.</text>
</comment>
<dbReference type="Proteomes" id="UP000266206">
    <property type="component" value="Unassembled WGS sequence"/>
</dbReference>
<dbReference type="FunFam" id="3.20.20.140:FF:000005">
    <property type="entry name" value="TatD family hydrolase"/>
    <property type="match status" value="1"/>
</dbReference>
<evidence type="ECO:0000313" key="5">
    <source>
        <dbReference type="EMBL" id="RIY39624.1"/>
    </source>
</evidence>
<dbReference type="RefSeq" id="WP_114420702.1">
    <property type="nucleotide sequence ID" value="NZ_NQYH01000014.1"/>
</dbReference>
<dbReference type="PIRSF" id="PIRSF005902">
    <property type="entry name" value="DNase_TatD"/>
    <property type="match status" value="1"/>
</dbReference>
<dbReference type="GO" id="GO:0005829">
    <property type="term" value="C:cytosol"/>
    <property type="evidence" value="ECO:0007669"/>
    <property type="project" value="TreeGrafter"/>
</dbReference>
<dbReference type="InterPro" id="IPR032466">
    <property type="entry name" value="Metal_Hydrolase"/>
</dbReference>
<dbReference type="InterPro" id="IPR018228">
    <property type="entry name" value="DNase_TatD-rel_CS"/>
</dbReference>
<evidence type="ECO:0000256" key="4">
    <source>
        <dbReference type="PIRSR" id="PIRSR005902-1"/>
    </source>
</evidence>
<evidence type="ECO:0000256" key="1">
    <source>
        <dbReference type="ARBA" id="ARBA00009275"/>
    </source>
</evidence>
<dbReference type="GO" id="GO:0016788">
    <property type="term" value="F:hydrolase activity, acting on ester bonds"/>
    <property type="evidence" value="ECO:0007669"/>
    <property type="project" value="InterPro"/>
</dbReference>
<dbReference type="PANTHER" id="PTHR46124">
    <property type="entry name" value="D-AMINOACYL-TRNA DEACYLASE"/>
    <property type="match status" value="1"/>
</dbReference>
<keyword evidence="3" id="KW-0378">Hydrolase</keyword>
<reference evidence="5 6" key="1">
    <citation type="submission" date="2017-08" db="EMBL/GenBank/DDBJ databases">
        <title>Pusillimonas indicus sp. nov., a member of the family Alcaligenaceae isolated from surface seawater.</title>
        <authorList>
            <person name="Li J."/>
        </authorList>
    </citation>
    <scope>NUCLEOTIDE SEQUENCE [LARGE SCALE GENOMIC DNA]</scope>
    <source>
        <strain evidence="5 6">L52-1-41</strain>
    </source>
</reference>
<feature type="binding site" evidence="4">
    <location>
        <position position="136"/>
    </location>
    <ligand>
        <name>a divalent metal cation</name>
        <dbReference type="ChEBI" id="CHEBI:60240"/>
        <label>2</label>
    </ligand>
</feature>
<dbReference type="Gene3D" id="3.20.20.140">
    <property type="entry name" value="Metal-dependent hydrolases"/>
    <property type="match status" value="1"/>
</dbReference>
<dbReference type="SUPFAM" id="SSF51556">
    <property type="entry name" value="Metallo-dependent hydrolases"/>
    <property type="match status" value="1"/>
</dbReference>
<feature type="binding site" evidence="4">
    <location>
        <position position="8"/>
    </location>
    <ligand>
        <name>a divalent metal cation</name>
        <dbReference type="ChEBI" id="CHEBI:60240"/>
        <label>1</label>
    </ligand>
</feature>
<dbReference type="PANTHER" id="PTHR46124:SF3">
    <property type="entry name" value="HYDROLASE"/>
    <property type="match status" value="1"/>
</dbReference>
<dbReference type="OrthoDB" id="9810005at2"/>
<dbReference type="EMBL" id="NQYH01000014">
    <property type="protein sequence ID" value="RIY39624.1"/>
    <property type="molecule type" value="Genomic_DNA"/>
</dbReference>
<dbReference type="InterPro" id="IPR001130">
    <property type="entry name" value="TatD-like"/>
</dbReference>
<dbReference type="AlphaFoldDB" id="A0A3A1YTA6"/>
<accession>A0A3A1YTA6</accession>
<name>A0A3A1YTA6_9BURK</name>
<feature type="binding site" evidence="4">
    <location>
        <position position="159"/>
    </location>
    <ligand>
        <name>a divalent metal cation</name>
        <dbReference type="ChEBI" id="CHEBI:60240"/>
        <label>2</label>
    </ligand>
</feature>
<feature type="binding site" evidence="4">
    <location>
        <position position="209"/>
    </location>
    <ligand>
        <name>a divalent metal cation</name>
        <dbReference type="ChEBI" id="CHEBI:60240"/>
        <label>1</label>
    </ligand>
</feature>
<protein>
    <submittedName>
        <fullName evidence="5">DNAase</fullName>
    </submittedName>
</protein>
<sequence length="281" mass="30828">MLIDTHCHLDATEFLQDRSEVIERARHAGVGRIVIPAVEAGNFEEVRQLAHAVPEAVYALGIHPLFVPQAAQEDLNRLEAALTANIHDPKLVAVGEIGLDFFVPELRVPAMVDKQTRFYEAQLDLAVKFNLPVILHVRRSQDALLKGLRRRPLIGGTAHAFNGSFQQAQQFIGLGFALGMGGAMTFERALRIRRLATQLPLENLVLETDAPDIPPAWLGTKADVTKDSVAKGAAQQLRNEPAQLCRIAQTLAGLRDMSLNDIAAETTRAAYRVLPRLATLC</sequence>
<dbReference type="GO" id="GO:0046872">
    <property type="term" value="F:metal ion binding"/>
    <property type="evidence" value="ECO:0007669"/>
    <property type="project" value="UniProtKB-KW"/>
</dbReference>